<comment type="caution">
    <text evidence="1">The sequence shown here is derived from an EMBL/GenBank/DDBJ whole genome shotgun (WGS) entry which is preliminary data.</text>
</comment>
<evidence type="ECO:0008006" key="3">
    <source>
        <dbReference type="Google" id="ProtNLM"/>
    </source>
</evidence>
<reference evidence="1" key="1">
    <citation type="thesis" date="2021" institute="BYU ScholarsArchive" country="Provo, UT, USA">
        <title>Applications of and Algorithms for Genome Assembly and Genomic Analyses with an Emphasis on Marine Teleosts.</title>
        <authorList>
            <person name="Pickett B.D."/>
        </authorList>
    </citation>
    <scope>NUCLEOTIDE SEQUENCE</scope>
    <source>
        <strain evidence="1">HI-2016</strain>
    </source>
</reference>
<dbReference type="AlphaFoldDB" id="A0A8T2NUQ3"/>
<evidence type="ECO:0000313" key="1">
    <source>
        <dbReference type="EMBL" id="KAG9343939.1"/>
    </source>
</evidence>
<dbReference type="PANTHER" id="PTHR28653">
    <property type="match status" value="1"/>
</dbReference>
<dbReference type="GO" id="GO:0003697">
    <property type="term" value="F:single-stranded DNA binding"/>
    <property type="evidence" value="ECO:0007669"/>
    <property type="project" value="TreeGrafter"/>
</dbReference>
<sequence>MADILALVLRHNSTLPRDSKNLSLTCCPGGNTLPCMIVGERCDIKTSLLFLTAITAASELGVKVLFLTPTPIQSLPGSLQDTLANLNPDSLKKIKFMYPRSREELLQDVASLHECACSPSAPHSLIIVDGLERYLGVRPDSSPQPEDQSAAAHVSALLADTAAFLTRKLEERGGACAPCRVIVSFDVGLQGHSSGESLLGMDPILSILDRYFSVRCTLDRDRSSATPATAIASDKQPRGVWMVYFSGVGITARLTAGKEESSIMQRWWRLTVCPNGALEFYPMGTDE</sequence>
<gene>
    <name evidence="1" type="ORF">JZ751_013327</name>
</gene>
<dbReference type="Proteomes" id="UP000824540">
    <property type="component" value="Unassembled WGS sequence"/>
</dbReference>
<dbReference type="EMBL" id="JAFBMS010000022">
    <property type="protein sequence ID" value="KAG9343939.1"/>
    <property type="molecule type" value="Genomic_DNA"/>
</dbReference>
<name>A0A8T2NUQ3_9TELE</name>
<organism evidence="1 2">
    <name type="scientific">Albula glossodonta</name>
    <name type="common">roundjaw bonefish</name>
    <dbReference type="NCBI Taxonomy" id="121402"/>
    <lineage>
        <taxon>Eukaryota</taxon>
        <taxon>Metazoa</taxon>
        <taxon>Chordata</taxon>
        <taxon>Craniata</taxon>
        <taxon>Vertebrata</taxon>
        <taxon>Euteleostomi</taxon>
        <taxon>Actinopterygii</taxon>
        <taxon>Neopterygii</taxon>
        <taxon>Teleostei</taxon>
        <taxon>Albuliformes</taxon>
        <taxon>Albulidae</taxon>
        <taxon>Albula</taxon>
    </lineage>
</organism>
<evidence type="ECO:0000313" key="2">
    <source>
        <dbReference type="Proteomes" id="UP000824540"/>
    </source>
</evidence>
<dbReference type="OrthoDB" id="67296at2759"/>
<dbReference type="PANTHER" id="PTHR28653:SF1">
    <property type="entry name" value="ATPASE SWSAP1"/>
    <property type="match status" value="1"/>
</dbReference>
<dbReference type="GO" id="GO:0000724">
    <property type="term" value="P:double-strand break repair via homologous recombination"/>
    <property type="evidence" value="ECO:0007669"/>
    <property type="project" value="TreeGrafter"/>
</dbReference>
<accession>A0A8T2NUQ3</accession>
<keyword evidence="2" id="KW-1185">Reference proteome</keyword>
<dbReference type="GO" id="GO:0097196">
    <property type="term" value="C:Shu complex"/>
    <property type="evidence" value="ECO:0007669"/>
    <property type="project" value="TreeGrafter"/>
</dbReference>
<protein>
    <recommendedName>
        <fullName evidence="3">SWIM-type zinc finger 7 associated protein 1</fullName>
    </recommendedName>
</protein>
<proteinExistence type="predicted"/>